<feature type="compositionally biased region" description="Low complexity" evidence="6">
    <location>
        <begin position="701"/>
        <end position="711"/>
    </location>
</feature>
<dbReference type="Pfam" id="PF00172">
    <property type="entry name" value="Zn_clus"/>
    <property type="match status" value="1"/>
</dbReference>
<feature type="region of interest" description="Disordered" evidence="6">
    <location>
        <begin position="53"/>
        <end position="95"/>
    </location>
</feature>
<gene>
    <name evidence="8" type="ORF">CCHR01_18805</name>
</gene>
<sequence length="818" mass="88163">MSTGVVRSTALRAGGACVRCRKGKTKCVYENGRAPCKNCAKGMHECYLPSESMAHHHGQSPARHTTAHRPARESLPASVPAGDARAANPASAASRHIQPPENFTIFLPFLSHRCPRLPSPSPPENQLPRPVCTGVLFWSSAVSPPITADQGGSSAPSACGLGAVACPPSHHTFHTRLFPLSARVGEESLALRWEDTPETPRLLCHALDLPKAAVISNRRRHLPPPLALTPELIQECERVISKTYPACVAFHKPSFIQQLKNASLDPALIYALLTCAARSSPNLIRRYGGQSGATGAAEHFAAKAMGIINQNLDTPSLAEIQAICLIIIHEWGSRNAVRAYIYLGQASRMVQMYRILHSHHAAVSEADRFLQEESFRRVLWLLYILDCLLTSTPGRHPALSTNDTNDVSLPCSDMNFAFGNAVFVQTINLTDPSRLPAGTRVDDIGEFGQIVLATRIWRDVVHMLMTTTTETFNDGVCTGLMNEIERLRNSLSMQYVDKPGQINLHITMGSGFTYAMLHCMLHCASIFINRRRLLQYVTAPGFSVESWRLSPQCHEIIDRLFTSCHSTIAMLTALENGSDKDGIICFPIFMLFSSFTASATVAYLSLKGLTPNNAVETAGHIVRDGLHFMQDGVDTWPLISSWLRHLAVMHRVLGNDAGSSSPAARTSVPPPANPPVADQASVKDEAASNADTNPDAMDYDQAVPQPQQAPVNNGTAPVSESGRDSEPPAPQPRRPGVATINGGSVSGTPASVSPPPQQPEVKASPEAVPQPPVGNGTAPSAEPSVPVPQDMTASELCSAFERQLLELDDLAAFMGGGV</sequence>
<comment type="caution">
    <text evidence="8">The sequence shown here is derived from an EMBL/GenBank/DDBJ whole genome shotgun (WGS) entry which is preliminary data.</text>
</comment>
<keyword evidence="2" id="KW-0479">Metal-binding</keyword>
<keyword evidence="9" id="KW-1185">Reference proteome</keyword>
<protein>
    <submittedName>
        <fullName evidence="8">Chitinase 1</fullName>
    </submittedName>
</protein>
<dbReference type="SUPFAM" id="SSF57701">
    <property type="entry name" value="Zn2/Cys6 DNA-binding domain"/>
    <property type="match status" value="1"/>
</dbReference>
<dbReference type="Gene3D" id="4.10.240.10">
    <property type="entry name" value="Zn(2)-C6 fungal-type DNA-binding domain"/>
    <property type="match status" value="1"/>
</dbReference>
<proteinExistence type="predicted"/>
<dbReference type="EMBL" id="JAQOWY010000805">
    <property type="protein sequence ID" value="KAK1838567.1"/>
    <property type="molecule type" value="Genomic_DNA"/>
</dbReference>
<feature type="region of interest" description="Disordered" evidence="6">
    <location>
        <begin position="656"/>
        <end position="790"/>
    </location>
</feature>
<comment type="subcellular location">
    <subcellularLocation>
        <location evidence="1">Nucleus</location>
    </subcellularLocation>
</comment>
<name>A0AAD9A1R0_9PEZI</name>
<dbReference type="InterPro" id="IPR001138">
    <property type="entry name" value="Zn2Cys6_DnaBD"/>
</dbReference>
<dbReference type="InterPro" id="IPR036864">
    <property type="entry name" value="Zn2-C6_fun-type_DNA-bd_sf"/>
</dbReference>
<dbReference type="PANTHER" id="PTHR47338:SF5">
    <property type="entry name" value="ZN(II)2CYS6 TRANSCRIPTION FACTOR (EUROFUNG)"/>
    <property type="match status" value="1"/>
</dbReference>
<dbReference type="AlphaFoldDB" id="A0AAD9A1R0"/>
<organism evidence="8 9">
    <name type="scientific">Colletotrichum chrysophilum</name>
    <dbReference type="NCBI Taxonomy" id="1836956"/>
    <lineage>
        <taxon>Eukaryota</taxon>
        <taxon>Fungi</taxon>
        <taxon>Dikarya</taxon>
        <taxon>Ascomycota</taxon>
        <taxon>Pezizomycotina</taxon>
        <taxon>Sordariomycetes</taxon>
        <taxon>Hypocreomycetidae</taxon>
        <taxon>Glomerellales</taxon>
        <taxon>Glomerellaceae</taxon>
        <taxon>Colletotrichum</taxon>
        <taxon>Colletotrichum gloeosporioides species complex</taxon>
    </lineage>
</organism>
<dbReference type="CDD" id="cd12148">
    <property type="entry name" value="fungal_TF_MHR"/>
    <property type="match status" value="1"/>
</dbReference>
<dbReference type="GO" id="GO:0000981">
    <property type="term" value="F:DNA-binding transcription factor activity, RNA polymerase II-specific"/>
    <property type="evidence" value="ECO:0007669"/>
    <property type="project" value="InterPro"/>
</dbReference>
<evidence type="ECO:0000259" key="7">
    <source>
        <dbReference type="PROSITE" id="PS50048"/>
    </source>
</evidence>
<dbReference type="Proteomes" id="UP001243330">
    <property type="component" value="Unassembled WGS sequence"/>
</dbReference>
<dbReference type="InterPro" id="IPR050815">
    <property type="entry name" value="TF_fung"/>
</dbReference>
<dbReference type="SMART" id="SM00906">
    <property type="entry name" value="Fungal_trans"/>
    <property type="match status" value="1"/>
</dbReference>
<dbReference type="CDD" id="cd00067">
    <property type="entry name" value="GAL4"/>
    <property type="match status" value="1"/>
</dbReference>
<dbReference type="GO" id="GO:0003677">
    <property type="term" value="F:DNA binding"/>
    <property type="evidence" value="ECO:0007669"/>
    <property type="project" value="InterPro"/>
</dbReference>
<evidence type="ECO:0000256" key="3">
    <source>
        <dbReference type="ARBA" id="ARBA00023015"/>
    </source>
</evidence>
<evidence type="ECO:0000313" key="8">
    <source>
        <dbReference type="EMBL" id="KAK1838567.1"/>
    </source>
</evidence>
<dbReference type="GO" id="GO:0006351">
    <property type="term" value="P:DNA-templated transcription"/>
    <property type="evidence" value="ECO:0007669"/>
    <property type="project" value="InterPro"/>
</dbReference>
<dbReference type="GO" id="GO:0005634">
    <property type="term" value="C:nucleus"/>
    <property type="evidence" value="ECO:0007669"/>
    <property type="project" value="UniProtKB-SubCell"/>
</dbReference>
<dbReference type="PANTHER" id="PTHR47338">
    <property type="entry name" value="ZN(II)2CYS6 TRANSCRIPTION FACTOR (EUROFUNG)-RELATED"/>
    <property type="match status" value="1"/>
</dbReference>
<reference evidence="8" key="1">
    <citation type="submission" date="2023-01" db="EMBL/GenBank/DDBJ databases">
        <title>Colletotrichum chrysophilum M932 genome sequence.</title>
        <authorList>
            <person name="Baroncelli R."/>
        </authorList>
    </citation>
    <scope>NUCLEOTIDE SEQUENCE</scope>
    <source>
        <strain evidence="8">M932</strain>
    </source>
</reference>
<evidence type="ECO:0000256" key="4">
    <source>
        <dbReference type="ARBA" id="ARBA00023163"/>
    </source>
</evidence>
<keyword evidence="4" id="KW-0804">Transcription</keyword>
<evidence type="ECO:0000256" key="1">
    <source>
        <dbReference type="ARBA" id="ARBA00004123"/>
    </source>
</evidence>
<dbReference type="Pfam" id="PF04082">
    <property type="entry name" value="Fungal_trans"/>
    <property type="match status" value="1"/>
</dbReference>
<dbReference type="InterPro" id="IPR007219">
    <property type="entry name" value="XnlR_reg_dom"/>
</dbReference>
<evidence type="ECO:0000256" key="5">
    <source>
        <dbReference type="ARBA" id="ARBA00023242"/>
    </source>
</evidence>
<evidence type="ECO:0000313" key="9">
    <source>
        <dbReference type="Proteomes" id="UP001243330"/>
    </source>
</evidence>
<feature type="compositionally biased region" description="Polar residues" evidence="6">
    <location>
        <begin position="741"/>
        <end position="751"/>
    </location>
</feature>
<dbReference type="GO" id="GO:0008270">
    <property type="term" value="F:zinc ion binding"/>
    <property type="evidence" value="ECO:0007669"/>
    <property type="project" value="InterPro"/>
</dbReference>
<evidence type="ECO:0000256" key="2">
    <source>
        <dbReference type="ARBA" id="ARBA00022723"/>
    </source>
</evidence>
<dbReference type="PROSITE" id="PS50048">
    <property type="entry name" value="ZN2_CY6_FUNGAL_2"/>
    <property type="match status" value="1"/>
</dbReference>
<accession>A0AAD9A1R0</accession>
<keyword evidence="3" id="KW-0805">Transcription regulation</keyword>
<feature type="domain" description="Zn(2)-C6 fungal-type" evidence="7">
    <location>
        <begin position="16"/>
        <end position="48"/>
    </location>
</feature>
<dbReference type="PROSITE" id="PS00463">
    <property type="entry name" value="ZN2_CY6_FUNGAL_1"/>
    <property type="match status" value="1"/>
</dbReference>
<feature type="compositionally biased region" description="Low complexity" evidence="6">
    <location>
        <begin position="81"/>
        <end position="93"/>
    </location>
</feature>
<keyword evidence="5" id="KW-0539">Nucleus</keyword>
<evidence type="ECO:0000256" key="6">
    <source>
        <dbReference type="SAM" id="MobiDB-lite"/>
    </source>
</evidence>